<dbReference type="InterPro" id="IPR029775">
    <property type="entry name" value="NPHP4"/>
</dbReference>
<dbReference type="AlphaFoldDB" id="A0A1I7X3A2"/>
<name>A0A1I7X3A2_HETBA</name>
<dbReference type="PANTHER" id="PTHR31043:SF3">
    <property type="entry name" value="NEPHROCYSTIN-4"/>
    <property type="match status" value="1"/>
</dbReference>
<feature type="domain" description="NPHP4 C2-like" evidence="1">
    <location>
        <begin position="236"/>
        <end position="347"/>
    </location>
</feature>
<protein>
    <recommendedName>
        <fullName evidence="1">NPHP4 C2-like domain-containing protein</fullName>
    </recommendedName>
</protein>
<evidence type="ECO:0000313" key="2">
    <source>
        <dbReference type="Proteomes" id="UP000095283"/>
    </source>
</evidence>
<dbReference type="Proteomes" id="UP000095283">
    <property type="component" value="Unplaced"/>
</dbReference>
<dbReference type="WBParaSite" id="Hba_11948">
    <property type="protein sequence ID" value="Hba_11948"/>
    <property type="gene ID" value="Hba_11948"/>
</dbReference>
<dbReference type="Pfam" id="PF26186">
    <property type="entry name" value="NPHP4_C2_3rd"/>
    <property type="match status" value="1"/>
</dbReference>
<evidence type="ECO:0000259" key="1">
    <source>
        <dbReference type="Pfam" id="PF26186"/>
    </source>
</evidence>
<dbReference type="GO" id="GO:0090090">
    <property type="term" value="P:negative regulation of canonical Wnt signaling pathway"/>
    <property type="evidence" value="ECO:0007669"/>
    <property type="project" value="InterPro"/>
</dbReference>
<dbReference type="GO" id="GO:0036064">
    <property type="term" value="C:ciliary basal body"/>
    <property type="evidence" value="ECO:0007669"/>
    <property type="project" value="TreeGrafter"/>
</dbReference>
<organism evidence="2 3">
    <name type="scientific">Heterorhabditis bacteriophora</name>
    <name type="common">Entomopathogenic nematode worm</name>
    <dbReference type="NCBI Taxonomy" id="37862"/>
    <lineage>
        <taxon>Eukaryota</taxon>
        <taxon>Metazoa</taxon>
        <taxon>Ecdysozoa</taxon>
        <taxon>Nematoda</taxon>
        <taxon>Chromadorea</taxon>
        <taxon>Rhabditida</taxon>
        <taxon>Rhabditina</taxon>
        <taxon>Rhabditomorpha</taxon>
        <taxon>Strongyloidea</taxon>
        <taxon>Heterorhabditidae</taxon>
        <taxon>Heterorhabditis</taxon>
    </lineage>
</organism>
<accession>A0A1I7X3A2</accession>
<proteinExistence type="predicted"/>
<reference evidence="3" key="1">
    <citation type="submission" date="2016-11" db="UniProtKB">
        <authorList>
            <consortium name="WormBaseParasite"/>
        </authorList>
    </citation>
    <scope>IDENTIFICATION</scope>
</reference>
<dbReference type="GO" id="GO:0035869">
    <property type="term" value="C:ciliary transition zone"/>
    <property type="evidence" value="ECO:0007669"/>
    <property type="project" value="TreeGrafter"/>
</dbReference>
<dbReference type="InterPro" id="IPR058765">
    <property type="entry name" value="NPHP4_C2-like"/>
</dbReference>
<dbReference type="GO" id="GO:1904491">
    <property type="term" value="P:protein localization to ciliary transition zone"/>
    <property type="evidence" value="ECO:0007669"/>
    <property type="project" value="TreeGrafter"/>
</dbReference>
<sequence>MNTFFVCSRVSLPKIIDDHRIAVVFALDYLLGTKSNDSPITNSQSVIICWGAWKPFVDRSQLAVNGRIQASVSLIGGPRPNPEESLCYKNLLHLYRRDDSVFTESTPKMTIQFSFNIDDPVRQNNFLNNIKFKRHLDSISGRIMPTYEHDTSTFNQDLTETIEKCHELKEQFKITKQETEINQGTNREEKLPPILIKKKIGISSNEIHQSIERAIIQESPRDNVLATFEFPWKETKITNLPRSVYSTLSNAKAFVRIPNNIINFNVLLLVDGNNSSEPSILKRLDSNGKEVTDQGVGLMAKFLIDRQSSRNTNGDEFLSFLQWNSIAIEVWDAESLIHLGTSYIPLKANKHFHFTKINRIYLFQHLIRGGLEAVQCTVQSPIVSTSLPGECKTISLLYLRIANIGHPSSNQIGQLFSLNFIRN</sequence>
<dbReference type="GO" id="GO:0097730">
    <property type="term" value="C:non-motile cilium"/>
    <property type="evidence" value="ECO:0007669"/>
    <property type="project" value="InterPro"/>
</dbReference>
<dbReference type="PANTHER" id="PTHR31043">
    <property type="entry name" value="NEPHROCYSTIN-4"/>
    <property type="match status" value="1"/>
</dbReference>
<evidence type="ECO:0000313" key="3">
    <source>
        <dbReference type="WBParaSite" id="Hba_11948"/>
    </source>
</evidence>
<dbReference type="GO" id="GO:0097546">
    <property type="term" value="C:ciliary base"/>
    <property type="evidence" value="ECO:0007669"/>
    <property type="project" value="TreeGrafter"/>
</dbReference>
<keyword evidence="2" id="KW-1185">Reference proteome</keyword>